<dbReference type="EMBL" id="JBJUIK010000003">
    <property type="protein sequence ID" value="KAL3533823.1"/>
    <property type="molecule type" value="Genomic_DNA"/>
</dbReference>
<dbReference type="InterPro" id="IPR053192">
    <property type="entry name" value="Vacuole_Formation_Reg"/>
</dbReference>
<dbReference type="PANTHER" id="PTHR32410">
    <property type="entry name" value="CYSTEINE/HISTIDINE-RICH C1 DOMAIN FAMILY PROTEIN"/>
    <property type="match status" value="1"/>
</dbReference>
<organism evidence="3 4">
    <name type="scientific">Cinchona calisaya</name>
    <dbReference type="NCBI Taxonomy" id="153742"/>
    <lineage>
        <taxon>Eukaryota</taxon>
        <taxon>Viridiplantae</taxon>
        <taxon>Streptophyta</taxon>
        <taxon>Embryophyta</taxon>
        <taxon>Tracheophyta</taxon>
        <taxon>Spermatophyta</taxon>
        <taxon>Magnoliopsida</taxon>
        <taxon>eudicotyledons</taxon>
        <taxon>Gunneridae</taxon>
        <taxon>Pentapetalae</taxon>
        <taxon>asterids</taxon>
        <taxon>lamiids</taxon>
        <taxon>Gentianales</taxon>
        <taxon>Rubiaceae</taxon>
        <taxon>Cinchonoideae</taxon>
        <taxon>Cinchoneae</taxon>
        <taxon>Cinchona</taxon>
    </lineage>
</organism>
<reference evidence="3 4" key="1">
    <citation type="submission" date="2024-11" db="EMBL/GenBank/DDBJ databases">
        <title>A near-complete genome assembly of Cinchona calisaya.</title>
        <authorList>
            <person name="Lian D.C."/>
            <person name="Zhao X.W."/>
            <person name="Wei L."/>
        </authorList>
    </citation>
    <scope>NUCLEOTIDE SEQUENCE [LARGE SCALE GENOMIC DNA]</scope>
    <source>
        <tissue evidence="3">Nenye</tissue>
    </source>
</reference>
<protein>
    <recommendedName>
        <fullName evidence="2">DC1 domain-containing protein</fullName>
    </recommendedName>
</protein>
<dbReference type="PANTHER" id="PTHR32410:SF216">
    <property type="entry name" value="PHORBOL-ESTER_DAG-TYPE DOMAIN-CONTAINING PROTEIN"/>
    <property type="match status" value="1"/>
</dbReference>
<feature type="domain" description="DC1" evidence="2">
    <location>
        <begin position="122"/>
        <end position="172"/>
    </location>
</feature>
<comment type="caution">
    <text evidence="3">The sequence shown here is derived from an EMBL/GenBank/DDBJ whole genome shotgun (WGS) entry which is preliminary data.</text>
</comment>
<dbReference type="Pfam" id="PF03107">
    <property type="entry name" value="C1_2"/>
    <property type="match status" value="3"/>
</dbReference>
<accession>A0ABD3ARV3</accession>
<sequence length="314" mass="36387">MEKLVHYSHEKHPLILTQLRQQDEGDHQKSNCYGCHKPTLPEPTYTCKECNIFLHKQCAELPRTIAHPGHEEHPMMLLWRSARFNCEACGTDEEQQSYICCTCSFWIHRSCALLPKINYHKGHDHPLSLAYCLPSEYQKYEIPCDICRKEKPVQNWVYYCAPCRYFVHLKCMTTDRFNLVIEGPEPKNSFVQNTSSVILPTNIFIRIISLVMEKQKGKQIKEFGQMEEIHPRFWQYHCGECDQSFHPNCIPTLGESRNIVFGQIVNVSGHEHPIASVPEGDLHASCSSCNVSLYGKRAFKCSTCRYYKCFKCVG</sequence>
<feature type="domain" description="DC1" evidence="2">
    <location>
        <begin position="69"/>
        <end position="112"/>
    </location>
</feature>
<evidence type="ECO:0000256" key="1">
    <source>
        <dbReference type="ARBA" id="ARBA00022737"/>
    </source>
</evidence>
<keyword evidence="1" id="KW-0677">Repeat</keyword>
<dbReference type="InterPro" id="IPR046349">
    <property type="entry name" value="C1-like_sf"/>
</dbReference>
<feature type="domain" description="DC1" evidence="2">
    <location>
        <begin position="8"/>
        <end position="59"/>
    </location>
</feature>
<dbReference type="SUPFAM" id="SSF57889">
    <property type="entry name" value="Cysteine-rich domain"/>
    <property type="match status" value="2"/>
</dbReference>
<keyword evidence="4" id="KW-1185">Reference proteome</keyword>
<name>A0ABD3ARV3_9GENT</name>
<evidence type="ECO:0000259" key="2">
    <source>
        <dbReference type="Pfam" id="PF03107"/>
    </source>
</evidence>
<proteinExistence type="predicted"/>
<evidence type="ECO:0000313" key="4">
    <source>
        <dbReference type="Proteomes" id="UP001630127"/>
    </source>
</evidence>
<dbReference type="AlphaFoldDB" id="A0ABD3ARV3"/>
<dbReference type="Proteomes" id="UP001630127">
    <property type="component" value="Unassembled WGS sequence"/>
</dbReference>
<dbReference type="InterPro" id="IPR004146">
    <property type="entry name" value="DC1"/>
</dbReference>
<evidence type="ECO:0000313" key="3">
    <source>
        <dbReference type="EMBL" id="KAL3533823.1"/>
    </source>
</evidence>
<gene>
    <name evidence="3" type="ORF">ACH5RR_007344</name>
</gene>